<proteinExistence type="predicted"/>
<evidence type="ECO:0000313" key="3">
    <source>
        <dbReference type="Proteomes" id="UP000504636"/>
    </source>
</evidence>
<keyword evidence="2" id="KW-0808">Transferase</keyword>
<dbReference type="PANTHER" id="PTHR21310:SF54">
    <property type="entry name" value="AMINOGLYCOSIDE PHOSPHOTRANSFERASE DOMAIN-CONTAINING PROTEIN"/>
    <property type="match status" value="1"/>
</dbReference>
<evidence type="ECO:0000313" key="2">
    <source>
        <dbReference type="EMBL" id="KAF2815586.1"/>
    </source>
</evidence>
<dbReference type="Proteomes" id="UP000504636">
    <property type="component" value="Unplaced"/>
</dbReference>
<protein>
    <submittedName>
        <fullName evidence="2 4">Kinase-like protein</fullName>
    </submittedName>
</protein>
<dbReference type="EMBL" id="MU003693">
    <property type="protein sequence ID" value="KAF2815586.1"/>
    <property type="molecule type" value="Genomic_DNA"/>
</dbReference>
<keyword evidence="2" id="KW-0418">Kinase</keyword>
<dbReference type="InterPro" id="IPR051678">
    <property type="entry name" value="AGP_Transferase"/>
</dbReference>
<dbReference type="PANTHER" id="PTHR21310">
    <property type="entry name" value="AMINOGLYCOSIDE PHOSPHOTRANSFERASE-RELATED-RELATED"/>
    <property type="match status" value="1"/>
</dbReference>
<keyword evidence="3" id="KW-1185">Reference proteome</keyword>
<dbReference type="GeneID" id="54455955"/>
<gene>
    <name evidence="2 4" type="ORF">BDZ99DRAFT_377354</name>
</gene>
<reference evidence="4" key="2">
    <citation type="submission" date="2020-04" db="EMBL/GenBank/DDBJ databases">
        <authorList>
            <consortium name="NCBI Genome Project"/>
        </authorList>
    </citation>
    <scope>NUCLEOTIDE SEQUENCE</scope>
    <source>
        <strain evidence="4">CBS 304.34</strain>
    </source>
</reference>
<name>A0A6A6Z3A9_9PEZI</name>
<dbReference type="SUPFAM" id="SSF56112">
    <property type="entry name" value="Protein kinase-like (PK-like)"/>
    <property type="match status" value="1"/>
</dbReference>
<dbReference type="Pfam" id="PF01636">
    <property type="entry name" value="APH"/>
    <property type="match status" value="1"/>
</dbReference>
<evidence type="ECO:0000313" key="4">
    <source>
        <dbReference type="RefSeq" id="XP_033582550.1"/>
    </source>
</evidence>
<accession>A0A6A6Z3A9</accession>
<dbReference type="Gene3D" id="3.90.1200.10">
    <property type="match status" value="1"/>
</dbReference>
<organism evidence="2">
    <name type="scientific">Mytilinidion resinicola</name>
    <dbReference type="NCBI Taxonomy" id="574789"/>
    <lineage>
        <taxon>Eukaryota</taxon>
        <taxon>Fungi</taxon>
        <taxon>Dikarya</taxon>
        <taxon>Ascomycota</taxon>
        <taxon>Pezizomycotina</taxon>
        <taxon>Dothideomycetes</taxon>
        <taxon>Pleosporomycetidae</taxon>
        <taxon>Mytilinidiales</taxon>
        <taxon>Mytilinidiaceae</taxon>
        <taxon>Mytilinidion</taxon>
    </lineage>
</organism>
<dbReference type="GO" id="GO:0016301">
    <property type="term" value="F:kinase activity"/>
    <property type="evidence" value="ECO:0007669"/>
    <property type="project" value="UniProtKB-KW"/>
</dbReference>
<sequence length="307" mass="35498">TPPMIPTDINFDVEHSTFFQHYNQLPSPAEVRSQAYAQYLAGSSWGDKRRDVSTTGYNQRPSPAVFESMGLFVKWGSEVSIAEGQCLYTIQHCFKDTVPVPEIYGWRTDGSQVFLYMKAISGRTLEQAWPEMEVNDCLRICRELRTIFDTLRQLKQYSSDTFVGSIARGHLYDRAINPRYMAEAGPFASVKEFHDWFTFLHKRPMPDPHTVPPEPFRQDLPDDSDIVFTHGDLHPSNIILSLSSPPQVVAVVDWEQAGWWPAYWEDRKAHFTSDYSGEWSEKYLPMILDQYKTTWDAWDYYTSSMGC</sequence>
<dbReference type="OrthoDB" id="5404599at2759"/>
<reference evidence="4" key="3">
    <citation type="submission" date="2025-04" db="UniProtKB">
        <authorList>
            <consortium name="RefSeq"/>
        </authorList>
    </citation>
    <scope>IDENTIFICATION</scope>
    <source>
        <strain evidence="4">CBS 304.34</strain>
    </source>
</reference>
<feature type="non-terminal residue" evidence="2">
    <location>
        <position position="1"/>
    </location>
</feature>
<dbReference type="InterPro" id="IPR002575">
    <property type="entry name" value="Aminoglycoside_PTrfase"/>
</dbReference>
<dbReference type="AlphaFoldDB" id="A0A6A6Z3A9"/>
<reference evidence="2 4" key="1">
    <citation type="journal article" date="2020" name="Stud. Mycol.">
        <title>101 Dothideomycetes genomes: a test case for predicting lifestyles and emergence of pathogens.</title>
        <authorList>
            <person name="Haridas S."/>
            <person name="Albert R."/>
            <person name="Binder M."/>
            <person name="Bloem J."/>
            <person name="Labutti K."/>
            <person name="Salamov A."/>
            <person name="Andreopoulos B."/>
            <person name="Baker S."/>
            <person name="Barry K."/>
            <person name="Bills G."/>
            <person name="Bluhm B."/>
            <person name="Cannon C."/>
            <person name="Castanera R."/>
            <person name="Culley D."/>
            <person name="Daum C."/>
            <person name="Ezra D."/>
            <person name="Gonzalez J."/>
            <person name="Henrissat B."/>
            <person name="Kuo A."/>
            <person name="Liang C."/>
            <person name="Lipzen A."/>
            <person name="Lutzoni F."/>
            <person name="Magnuson J."/>
            <person name="Mondo S."/>
            <person name="Nolan M."/>
            <person name="Ohm R."/>
            <person name="Pangilinan J."/>
            <person name="Park H.-J."/>
            <person name="Ramirez L."/>
            <person name="Alfaro M."/>
            <person name="Sun H."/>
            <person name="Tritt A."/>
            <person name="Yoshinaga Y."/>
            <person name="Zwiers L.-H."/>
            <person name="Turgeon B."/>
            <person name="Goodwin S."/>
            <person name="Spatafora J."/>
            <person name="Crous P."/>
            <person name="Grigoriev I."/>
        </authorList>
    </citation>
    <scope>NUCLEOTIDE SEQUENCE</scope>
    <source>
        <strain evidence="2 4">CBS 304.34</strain>
    </source>
</reference>
<evidence type="ECO:0000259" key="1">
    <source>
        <dbReference type="Pfam" id="PF01636"/>
    </source>
</evidence>
<feature type="domain" description="Aminoglycoside phosphotransferase" evidence="1">
    <location>
        <begin position="98"/>
        <end position="299"/>
    </location>
</feature>
<dbReference type="InterPro" id="IPR011009">
    <property type="entry name" value="Kinase-like_dom_sf"/>
</dbReference>
<dbReference type="RefSeq" id="XP_033582550.1">
    <property type="nucleotide sequence ID" value="XM_033715062.1"/>
</dbReference>